<organism evidence="1">
    <name type="scientific">Cacopsylla melanoneura</name>
    <dbReference type="NCBI Taxonomy" id="428564"/>
    <lineage>
        <taxon>Eukaryota</taxon>
        <taxon>Metazoa</taxon>
        <taxon>Ecdysozoa</taxon>
        <taxon>Arthropoda</taxon>
        <taxon>Hexapoda</taxon>
        <taxon>Insecta</taxon>
        <taxon>Pterygota</taxon>
        <taxon>Neoptera</taxon>
        <taxon>Paraneoptera</taxon>
        <taxon>Hemiptera</taxon>
        <taxon>Sternorrhyncha</taxon>
        <taxon>Psylloidea</taxon>
        <taxon>Psyllidae</taxon>
        <taxon>Psyllinae</taxon>
        <taxon>Cacopsylla</taxon>
    </lineage>
</organism>
<dbReference type="EMBL" id="HBUF01378716">
    <property type="protein sequence ID" value="CAG6729396.1"/>
    <property type="molecule type" value="Transcribed_RNA"/>
</dbReference>
<sequence>MVKTVLRRKIKLMLKKKTFLRGNLNVNNSNKCMTLIKEERTWKLLDENYKAIDLEEKKTFGRNTLTNSFKTRGLPSTINNIPEEIREEEQTTGIIKIQVEGQHCQKAITR</sequence>
<evidence type="ECO:0000313" key="1">
    <source>
        <dbReference type="EMBL" id="CAG6729396.1"/>
    </source>
</evidence>
<reference evidence="1" key="1">
    <citation type="submission" date="2021-05" db="EMBL/GenBank/DDBJ databases">
        <authorList>
            <person name="Alioto T."/>
            <person name="Alioto T."/>
            <person name="Gomez Garrido J."/>
        </authorList>
    </citation>
    <scope>NUCLEOTIDE SEQUENCE</scope>
</reference>
<accession>A0A8D8YIV5</accession>
<name>A0A8D8YIV5_9HEMI</name>
<protein>
    <submittedName>
        <fullName evidence="1">Uncharacterized protein</fullName>
    </submittedName>
</protein>
<dbReference type="AlphaFoldDB" id="A0A8D8YIV5"/>
<proteinExistence type="predicted"/>